<keyword evidence="4" id="KW-1185">Reference proteome</keyword>
<dbReference type="Gene3D" id="3.40.190.170">
    <property type="entry name" value="Bacterial extracellular solute-binding protein, family 7"/>
    <property type="match status" value="1"/>
</dbReference>
<feature type="signal peptide" evidence="2">
    <location>
        <begin position="1"/>
        <end position="25"/>
    </location>
</feature>
<dbReference type="RefSeq" id="WP_144069047.1">
    <property type="nucleotide sequence ID" value="NZ_CP041636.1"/>
</dbReference>
<dbReference type="CDD" id="cd13666">
    <property type="entry name" value="PBP2_TRAP_DctP_like_1"/>
    <property type="match status" value="1"/>
</dbReference>
<dbReference type="GO" id="GO:0055085">
    <property type="term" value="P:transmembrane transport"/>
    <property type="evidence" value="ECO:0007669"/>
    <property type="project" value="InterPro"/>
</dbReference>
<accession>A0A516H2Q7</accession>
<gene>
    <name evidence="3" type="ORF">FNB15_12645</name>
</gene>
<dbReference type="PANTHER" id="PTHR33376:SF15">
    <property type="entry name" value="BLL6794 PROTEIN"/>
    <property type="match status" value="1"/>
</dbReference>
<dbReference type="EMBL" id="CP041636">
    <property type="protein sequence ID" value="QDO98066.1"/>
    <property type="molecule type" value="Genomic_DNA"/>
</dbReference>
<dbReference type="PANTHER" id="PTHR33376">
    <property type="match status" value="1"/>
</dbReference>
<keyword evidence="1 2" id="KW-0732">Signal</keyword>
<dbReference type="InterPro" id="IPR018389">
    <property type="entry name" value="DctP_fam"/>
</dbReference>
<dbReference type="InterPro" id="IPR038404">
    <property type="entry name" value="TRAP_DctP_sf"/>
</dbReference>
<dbReference type="KEGG" id="fer:FNB15_12645"/>
<dbReference type="NCBIfam" id="NF037995">
    <property type="entry name" value="TRAP_S1"/>
    <property type="match status" value="1"/>
</dbReference>
<protein>
    <submittedName>
        <fullName evidence="3">C4-dicarboxylate ABC transporter substrate-binding protein</fullName>
    </submittedName>
</protein>
<evidence type="ECO:0000313" key="4">
    <source>
        <dbReference type="Proteomes" id="UP000317496"/>
    </source>
</evidence>
<dbReference type="AlphaFoldDB" id="A0A516H2Q7"/>
<proteinExistence type="predicted"/>
<evidence type="ECO:0000256" key="1">
    <source>
        <dbReference type="ARBA" id="ARBA00022729"/>
    </source>
</evidence>
<reference evidence="3 4" key="1">
    <citation type="submission" date="2019-07" db="EMBL/GenBank/DDBJ databases">
        <title>Genome sequencing for Ferrovibrio sp. K5.</title>
        <authorList>
            <person name="Park S.-J."/>
        </authorList>
    </citation>
    <scope>NUCLEOTIDE SEQUENCE [LARGE SCALE GENOMIC DNA]</scope>
    <source>
        <strain evidence="3 4">K5</strain>
    </source>
</reference>
<dbReference type="Pfam" id="PF03480">
    <property type="entry name" value="DctP"/>
    <property type="match status" value="1"/>
</dbReference>
<evidence type="ECO:0000313" key="3">
    <source>
        <dbReference type="EMBL" id="QDO98066.1"/>
    </source>
</evidence>
<name>A0A516H2Q7_9PROT</name>
<organism evidence="3 4">
    <name type="scientific">Ferrovibrio terrae</name>
    <dbReference type="NCBI Taxonomy" id="2594003"/>
    <lineage>
        <taxon>Bacteria</taxon>
        <taxon>Pseudomonadati</taxon>
        <taxon>Pseudomonadota</taxon>
        <taxon>Alphaproteobacteria</taxon>
        <taxon>Rhodospirillales</taxon>
        <taxon>Rhodospirillaceae</taxon>
        <taxon>Ferrovibrio</taxon>
    </lineage>
</organism>
<evidence type="ECO:0000256" key="2">
    <source>
        <dbReference type="SAM" id="SignalP"/>
    </source>
</evidence>
<dbReference type="OrthoDB" id="6114763at2"/>
<feature type="chain" id="PRO_5021898486" evidence="2">
    <location>
        <begin position="26"/>
        <end position="356"/>
    </location>
</feature>
<sequence length="356" mass="37985">MTALKTISGVISAGLLLALAQPATAQTVKMTAVAGHPVVFPWVKLADEFFIPEVDKRLAAANSKTKFEWTKAWGGTAVKLGSESGAIKDGLAELAFVSTIFEAPKFPLQNVSYVAPFMTDDVAVMSKVIKGVQAKVPAMAEAWTKNNMIFLGGTGLDSYHLFTKGPINKLEDLNGKKINAPGPSANWVKGTGAVAVAGTLQTYYNDIQTGVTEGALTFVTGAFPAKLTEVAPHITKVNYGAQFAGALVMSKRVYDKLPKDAQKIVNEVGAEYDAKFAQLLAATSASLMQKMVEGGAKVRELSAEERKQWAMVLPNVALPWAKDLDSKGLPGTVVLNEFVAQMKATGASFPRDWSKE</sequence>
<dbReference type="Proteomes" id="UP000317496">
    <property type="component" value="Chromosome"/>
</dbReference>